<evidence type="ECO:0000256" key="1">
    <source>
        <dbReference type="SAM" id="SignalP"/>
    </source>
</evidence>
<keyword evidence="1" id="KW-0732">Signal</keyword>
<dbReference type="SUPFAM" id="SSF53474">
    <property type="entry name" value="alpha/beta-Hydrolases"/>
    <property type="match status" value="1"/>
</dbReference>
<dbReference type="PANTHER" id="PTHR45763">
    <property type="entry name" value="HYDROLASE, ALPHA/BETA FOLD FAMILY PROTEIN, EXPRESSED-RELATED"/>
    <property type="match status" value="1"/>
</dbReference>
<feature type="signal peptide" evidence="1">
    <location>
        <begin position="1"/>
        <end position="17"/>
    </location>
</feature>
<feature type="domain" description="AB hydrolase-1" evidence="2">
    <location>
        <begin position="66"/>
        <end position="326"/>
    </location>
</feature>
<gene>
    <name evidence="3" type="ORF">JCGZ_15207</name>
</gene>
<dbReference type="Gene3D" id="3.40.50.1820">
    <property type="entry name" value="alpha/beta hydrolase"/>
    <property type="match status" value="1"/>
</dbReference>
<evidence type="ECO:0000313" key="3">
    <source>
        <dbReference type="EMBL" id="KDP31552.1"/>
    </source>
</evidence>
<dbReference type="FunFam" id="3.40.50.1820:FF:000270">
    <property type="entry name" value="Alpha/beta-Hydrolases superfamily protein"/>
    <property type="match status" value="1"/>
</dbReference>
<protein>
    <recommendedName>
        <fullName evidence="2">AB hydrolase-1 domain-containing protein</fullName>
    </recommendedName>
</protein>
<dbReference type="AlphaFoldDB" id="A0A067K5Z3"/>
<dbReference type="OrthoDB" id="294702at2759"/>
<evidence type="ECO:0000313" key="4">
    <source>
        <dbReference type="Proteomes" id="UP000027138"/>
    </source>
</evidence>
<dbReference type="Proteomes" id="UP000027138">
    <property type="component" value="Unassembled WGS sequence"/>
</dbReference>
<evidence type="ECO:0000259" key="2">
    <source>
        <dbReference type="Pfam" id="PF12697"/>
    </source>
</evidence>
<accession>A0A067K5Z3</accession>
<dbReference type="Pfam" id="PF12697">
    <property type="entry name" value="Abhydrolase_6"/>
    <property type="match status" value="1"/>
</dbReference>
<feature type="chain" id="PRO_5001639265" description="AB hydrolase-1 domain-containing protein" evidence="1">
    <location>
        <begin position="18"/>
        <end position="340"/>
    </location>
</feature>
<reference evidence="3 4" key="1">
    <citation type="journal article" date="2014" name="PLoS ONE">
        <title>Global Analysis of Gene Expression Profiles in Physic Nut (Jatropha curcas L.) Seedlings Exposed to Salt Stress.</title>
        <authorList>
            <person name="Zhang L."/>
            <person name="Zhang C."/>
            <person name="Wu P."/>
            <person name="Chen Y."/>
            <person name="Li M."/>
            <person name="Jiang H."/>
            <person name="Wu G."/>
        </authorList>
    </citation>
    <scope>NUCLEOTIDE SEQUENCE [LARGE SCALE GENOMIC DNA]</scope>
    <source>
        <strain evidence="4">cv. GZQX0401</strain>
        <tissue evidence="3">Young leaves</tissue>
    </source>
</reference>
<dbReference type="PANTHER" id="PTHR45763:SF21">
    <property type="entry name" value="ALPHA_BETA-HYDROLASES SUPERFAMILY PROTEIN"/>
    <property type="match status" value="1"/>
</dbReference>
<name>A0A067K5Z3_JATCU</name>
<organism evidence="3 4">
    <name type="scientific">Jatropha curcas</name>
    <name type="common">Barbados nut</name>
    <dbReference type="NCBI Taxonomy" id="180498"/>
    <lineage>
        <taxon>Eukaryota</taxon>
        <taxon>Viridiplantae</taxon>
        <taxon>Streptophyta</taxon>
        <taxon>Embryophyta</taxon>
        <taxon>Tracheophyta</taxon>
        <taxon>Spermatophyta</taxon>
        <taxon>Magnoliopsida</taxon>
        <taxon>eudicotyledons</taxon>
        <taxon>Gunneridae</taxon>
        <taxon>Pentapetalae</taxon>
        <taxon>rosids</taxon>
        <taxon>fabids</taxon>
        <taxon>Malpighiales</taxon>
        <taxon>Euphorbiaceae</taxon>
        <taxon>Crotonoideae</taxon>
        <taxon>Jatropheae</taxon>
        <taxon>Jatropha</taxon>
    </lineage>
</organism>
<keyword evidence="4" id="KW-1185">Reference proteome</keyword>
<sequence length="340" mass="38989">MLVPIAVAVAVGLLGLAYKSLKPPPPNICGSPGGPPITSPRVKLSDGRHIAYREMGIPKDEAQYKIIVVHGFDSSKDLNLPVPQELIEELRIYFLFFDRAGYGESDPYPSRSVKTEAYDIQELADKLQISSKFYVIGLSMGAYPIYGCLKYIPHRLAGAALVVPFVHYWWSCLPADIARDAFHRLQKSDQRTFSIAHHTPWLFYWWMTQKWFPSLSIMEGNMAIFCPQDLEMIKKLSETPSVGQEKVRQQGEYESLHRDIIAGYAKWEFDPLNISNPFPNNDGAVHIWQGYEDRVIPYKINRYIVEKLPWIRYHEVPDTGHLLIFRTDLCEEIFRSLLLG</sequence>
<proteinExistence type="predicted"/>
<dbReference type="InterPro" id="IPR000073">
    <property type="entry name" value="AB_hydrolase_1"/>
</dbReference>
<dbReference type="InterPro" id="IPR029058">
    <property type="entry name" value="AB_hydrolase_fold"/>
</dbReference>
<dbReference type="EMBL" id="KK914614">
    <property type="protein sequence ID" value="KDP31552.1"/>
    <property type="molecule type" value="Genomic_DNA"/>
</dbReference>
<dbReference type="STRING" id="180498.A0A067K5Z3"/>